<evidence type="ECO:0000313" key="2">
    <source>
        <dbReference type="Proteomes" id="UP001165064"/>
    </source>
</evidence>
<organism evidence="1 2">
    <name type="scientific">Ambrosiozyma monospora</name>
    <name type="common">Yeast</name>
    <name type="synonym">Endomycopsis monosporus</name>
    <dbReference type="NCBI Taxonomy" id="43982"/>
    <lineage>
        <taxon>Eukaryota</taxon>
        <taxon>Fungi</taxon>
        <taxon>Dikarya</taxon>
        <taxon>Ascomycota</taxon>
        <taxon>Saccharomycotina</taxon>
        <taxon>Pichiomycetes</taxon>
        <taxon>Pichiales</taxon>
        <taxon>Pichiaceae</taxon>
        <taxon>Ambrosiozyma</taxon>
    </lineage>
</organism>
<sequence length="210" mass="24169">MVSLNSNQSGSLVITYPKDAYIFQPLQEATERHLGQTVKIFSTLKEAKEISKDNAKIIHIGEYEDLDHERLMTDPSHYMANSYIYRKSLIRKNYLSNTIRIYTSKNPTSILCKSFPESYNLELDYAEFLDDSLDEVYELKCELMENEQRSGPEQKTYILKPSMSDKGQGIRIFKTIDQLQDIFNSFEEEDTDDEDYGAATSQGEDGHGDV</sequence>
<accession>A0ACB5TTT2</accession>
<evidence type="ECO:0000313" key="1">
    <source>
        <dbReference type="EMBL" id="GME94701.1"/>
    </source>
</evidence>
<dbReference type="EMBL" id="BSXS01009135">
    <property type="protein sequence ID" value="GME94701.1"/>
    <property type="molecule type" value="Genomic_DNA"/>
</dbReference>
<gene>
    <name evidence="1" type="ORF">Amon02_000962700</name>
</gene>
<comment type="caution">
    <text evidence="1">The sequence shown here is derived from an EMBL/GenBank/DDBJ whole genome shotgun (WGS) entry which is preliminary data.</text>
</comment>
<dbReference type="Proteomes" id="UP001165064">
    <property type="component" value="Unassembled WGS sequence"/>
</dbReference>
<protein>
    <submittedName>
        <fullName evidence="1">Unnamed protein product</fullName>
    </submittedName>
</protein>
<reference evidence="1" key="1">
    <citation type="submission" date="2023-04" db="EMBL/GenBank/DDBJ databases">
        <title>Ambrosiozyma monospora NBRC 10751.</title>
        <authorList>
            <person name="Ichikawa N."/>
            <person name="Sato H."/>
            <person name="Tonouchi N."/>
        </authorList>
    </citation>
    <scope>NUCLEOTIDE SEQUENCE</scope>
    <source>
        <strain evidence="1">NBRC 10751</strain>
    </source>
</reference>
<keyword evidence="2" id="KW-1185">Reference proteome</keyword>
<proteinExistence type="predicted"/>
<name>A0ACB5TTT2_AMBMO</name>